<gene>
    <name evidence="3" type="ORF">LZC94_35265</name>
</gene>
<accession>A0ABZ2LU06</accession>
<dbReference type="SUPFAM" id="SSF48452">
    <property type="entry name" value="TPR-like"/>
    <property type="match status" value="1"/>
</dbReference>
<keyword evidence="2" id="KW-0472">Membrane</keyword>
<evidence type="ECO:0000313" key="3">
    <source>
        <dbReference type="EMBL" id="WXB13094.1"/>
    </source>
</evidence>
<feature type="transmembrane region" description="Helical" evidence="2">
    <location>
        <begin position="298"/>
        <end position="320"/>
    </location>
</feature>
<evidence type="ECO:0000256" key="1">
    <source>
        <dbReference type="SAM" id="MobiDB-lite"/>
    </source>
</evidence>
<evidence type="ECO:0000256" key="2">
    <source>
        <dbReference type="SAM" id="Phobius"/>
    </source>
</evidence>
<dbReference type="InterPro" id="IPR011990">
    <property type="entry name" value="TPR-like_helical_dom_sf"/>
</dbReference>
<reference evidence="3 4" key="1">
    <citation type="submission" date="2021-12" db="EMBL/GenBank/DDBJ databases">
        <title>Discovery of the Pendulisporaceae a myxobacterial family with distinct sporulation behavior and unique specialized metabolism.</title>
        <authorList>
            <person name="Garcia R."/>
            <person name="Popoff A."/>
            <person name="Bader C.D."/>
            <person name="Loehr J."/>
            <person name="Walesch S."/>
            <person name="Walt C."/>
            <person name="Boldt J."/>
            <person name="Bunk B."/>
            <person name="Haeckl F.J.F.P.J."/>
            <person name="Gunesch A.P."/>
            <person name="Birkelbach J."/>
            <person name="Nuebel U."/>
            <person name="Pietschmann T."/>
            <person name="Bach T."/>
            <person name="Mueller R."/>
        </authorList>
    </citation>
    <scope>NUCLEOTIDE SEQUENCE [LARGE SCALE GENOMIC DNA]</scope>
    <source>
        <strain evidence="3 4">MSr11954</strain>
    </source>
</reference>
<protein>
    <recommendedName>
        <fullName evidence="5">PEGA domain-containing protein</fullName>
    </recommendedName>
</protein>
<dbReference type="EMBL" id="CP089984">
    <property type="protein sequence ID" value="WXB13094.1"/>
    <property type="molecule type" value="Genomic_DNA"/>
</dbReference>
<sequence>MRSLASRAPLPLLRFALPSTLVTLVMLLLPAADARAEPPSSENAAAAEALFQDARKLVADKRYAEACPKFAASQRIAPAVGTLLNLGDCYERLGKTASAWATYLEAASSAQRAGRADREQTARTRAAAVETKLSRLTLQLESTLPGLVVKRDGTPVDEAALGIAVPLDPGTHRVEVSAPGKRTWSSTVEVPPTKHVNVIVPELVDEPAPAPARPANILETGLDVPRPAPPPPAEFWSTQRVIGFGLAGLGVVGLGTGTFFGLKANSSWSDAKSQCDGNLLCNEDGVSSANDAKSAGTISTAAFVVGAVALVTGAVLFFTAPSKRSQARSRGLPTHESAGACQRGREAAASGGPLSCFGHGSF</sequence>
<keyword evidence="2" id="KW-1133">Transmembrane helix</keyword>
<feature type="region of interest" description="Disordered" evidence="1">
    <location>
        <begin position="327"/>
        <end position="350"/>
    </location>
</feature>
<evidence type="ECO:0008006" key="5">
    <source>
        <dbReference type="Google" id="ProtNLM"/>
    </source>
</evidence>
<keyword evidence="2" id="KW-0812">Transmembrane</keyword>
<name>A0ABZ2LU06_9BACT</name>
<organism evidence="3 4">
    <name type="scientific">Pendulispora albinea</name>
    <dbReference type="NCBI Taxonomy" id="2741071"/>
    <lineage>
        <taxon>Bacteria</taxon>
        <taxon>Pseudomonadati</taxon>
        <taxon>Myxococcota</taxon>
        <taxon>Myxococcia</taxon>
        <taxon>Myxococcales</taxon>
        <taxon>Sorangiineae</taxon>
        <taxon>Pendulisporaceae</taxon>
        <taxon>Pendulispora</taxon>
    </lineage>
</organism>
<dbReference type="Gene3D" id="1.25.40.10">
    <property type="entry name" value="Tetratricopeptide repeat domain"/>
    <property type="match status" value="1"/>
</dbReference>
<proteinExistence type="predicted"/>
<dbReference type="Proteomes" id="UP001370348">
    <property type="component" value="Chromosome"/>
</dbReference>
<keyword evidence="4" id="KW-1185">Reference proteome</keyword>
<dbReference type="RefSeq" id="WP_394822713.1">
    <property type="nucleotide sequence ID" value="NZ_CP089984.1"/>
</dbReference>
<evidence type="ECO:0000313" key="4">
    <source>
        <dbReference type="Proteomes" id="UP001370348"/>
    </source>
</evidence>